<evidence type="ECO:0000256" key="6">
    <source>
        <dbReference type="RuleBase" id="RU000716"/>
    </source>
</evidence>
<dbReference type="InterPro" id="IPR007627">
    <property type="entry name" value="RNA_pol_sigma70_r2"/>
</dbReference>
<dbReference type="GO" id="GO:0003677">
    <property type="term" value="F:DNA binding"/>
    <property type="evidence" value="ECO:0007669"/>
    <property type="project" value="UniProtKB-KW"/>
</dbReference>
<dbReference type="InterPro" id="IPR014284">
    <property type="entry name" value="RNA_pol_sigma-70_dom"/>
</dbReference>
<feature type="domain" description="RNA polymerase sigma factor 70 region 4 type 2" evidence="8">
    <location>
        <begin position="127"/>
        <end position="178"/>
    </location>
</feature>
<dbReference type="InterPro" id="IPR013325">
    <property type="entry name" value="RNA_pol_sigma_r2"/>
</dbReference>
<dbReference type="AlphaFoldDB" id="A0A0S7YHK3"/>
<dbReference type="InterPro" id="IPR013249">
    <property type="entry name" value="RNA_pol_sigma70_r4_t2"/>
</dbReference>
<evidence type="ECO:0000313" key="10">
    <source>
        <dbReference type="Proteomes" id="UP000051012"/>
    </source>
</evidence>
<dbReference type="Pfam" id="PF04542">
    <property type="entry name" value="Sigma70_r2"/>
    <property type="match status" value="1"/>
</dbReference>
<proteinExistence type="inferred from homology"/>
<evidence type="ECO:0000256" key="5">
    <source>
        <dbReference type="ARBA" id="ARBA00023163"/>
    </source>
</evidence>
<feature type="domain" description="RNA polymerase sigma-70 region 2" evidence="7">
    <location>
        <begin position="28"/>
        <end position="94"/>
    </location>
</feature>
<reference evidence="9 10" key="1">
    <citation type="journal article" date="2015" name="Microbiome">
        <title>Genomic resolution of linkages in carbon, nitrogen, and sulfur cycling among widespread estuary sediment bacteria.</title>
        <authorList>
            <person name="Baker B.J."/>
            <person name="Lazar C.S."/>
            <person name="Teske A.P."/>
            <person name="Dick G.J."/>
        </authorList>
    </citation>
    <scope>NUCLEOTIDE SEQUENCE [LARGE SCALE GENOMIC DNA]</scope>
    <source>
        <strain evidence="9">DG_78</strain>
    </source>
</reference>
<dbReference type="PANTHER" id="PTHR43133:SF51">
    <property type="entry name" value="RNA POLYMERASE SIGMA FACTOR"/>
    <property type="match status" value="1"/>
</dbReference>
<organism evidence="9 10">
    <name type="scientific">candidate division TA06 bacterium DG_78</name>
    <dbReference type="NCBI Taxonomy" id="1703772"/>
    <lineage>
        <taxon>Bacteria</taxon>
        <taxon>Bacteria division TA06</taxon>
    </lineage>
</organism>
<dbReference type="NCBIfam" id="TIGR02937">
    <property type="entry name" value="sigma70-ECF"/>
    <property type="match status" value="1"/>
</dbReference>
<dbReference type="Gene3D" id="1.10.10.10">
    <property type="entry name" value="Winged helix-like DNA-binding domain superfamily/Winged helix DNA-binding domain"/>
    <property type="match status" value="1"/>
</dbReference>
<name>A0A0S7YHK3_UNCT6</name>
<evidence type="ECO:0000259" key="8">
    <source>
        <dbReference type="Pfam" id="PF08281"/>
    </source>
</evidence>
<dbReference type="EMBL" id="LJNI01000019">
    <property type="protein sequence ID" value="KPJ73999.1"/>
    <property type="molecule type" value="Genomic_DNA"/>
</dbReference>
<gene>
    <name evidence="9" type="ORF">AMJ52_02340</name>
</gene>
<sequence length="191" mass="22441">MEHSYTTDPDSQMITAVADGDERAYEQLVKKYQHAVFNTIYRCLGNYEDIEDIAQEVFIKVWHKAKSFRKNSKFSTWLYRITVNQCLNYRSKHKQKLVSLDEMTEKERIPDSLIVEVDHEQRNKAEIVRKSVNKLPDRQRIALILSQFEDKSYKEIAEIMGVSLSAVESLIFRARENLKKTLIPLRNDGKI</sequence>
<dbReference type="InterPro" id="IPR000838">
    <property type="entry name" value="RNA_pol_sigma70_ECF_CS"/>
</dbReference>
<evidence type="ECO:0000313" key="9">
    <source>
        <dbReference type="EMBL" id="KPJ73999.1"/>
    </source>
</evidence>
<dbReference type="Proteomes" id="UP000051012">
    <property type="component" value="Unassembled WGS sequence"/>
</dbReference>
<dbReference type="PANTHER" id="PTHR43133">
    <property type="entry name" value="RNA POLYMERASE ECF-TYPE SIGMA FACTO"/>
    <property type="match status" value="1"/>
</dbReference>
<dbReference type="CDD" id="cd06171">
    <property type="entry name" value="Sigma70_r4"/>
    <property type="match status" value="1"/>
</dbReference>
<evidence type="ECO:0000256" key="1">
    <source>
        <dbReference type="ARBA" id="ARBA00010641"/>
    </source>
</evidence>
<dbReference type="InterPro" id="IPR036388">
    <property type="entry name" value="WH-like_DNA-bd_sf"/>
</dbReference>
<dbReference type="PROSITE" id="PS01063">
    <property type="entry name" value="SIGMA70_ECF"/>
    <property type="match status" value="1"/>
</dbReference>
<evidence type="ECO:0000256" key="4">
    <source>
        <dbReference type="ARBA" id="ARBA00023125"/>
    </source>
</evidence>
<dbReference type="InterPro" id="IPR013324">
    <property type="entry name" value="RNA_pol_sigma_r3/r4-like"/>
</dbReference>
<keyword evidence="2 6" id="KW-0805">Transcription regulation</keyword>
<evidence type="ECO:0000256" key="3">
    <source>
        <dbReference type="ARBA" id="ARBA00023082"/>
    </source>
</evidence>
<keyword evidence="3 6" id="KW-0731">Sigma factor</keyword>
<dbReference type="InterPro" id="IPR039425">
    <property type="entry name" value="RNA_pol_sigma-70-like"/>
</dbReference>
<dbReference type="GO" id="GO:0016987">
    <property type="term" value="F:sigma factor activity"/>
    <property type="evidence" value="ECO:0007669"/>
    <property type="project" value="UniProtKB-KW"/>
</dbReference>
<keyword evidence="4 6" id="KW-0238">DNA-binding</keyword>
<accession>A0A0S7YHK3</accession>
<dbReference type="Pfam" id="PF08281">
    <property type="entry name" value="Sigma70_r4_2"/>
    <property type="match status" value="1"/>
</dbReference>
<comment type="caution">
    <text evidence="9">The sequence shown here is derived from an EMBL/GenBank/DDBJ whole genome shotgun (WGS) entry which is preliminary data.</text>
</comment>
<evidence type="ECO:0000259" key="7">
    <source>
        <dbReference type="Pfam" id="PF04542"/>
    </source>
</evidence>
<comment type="similarity">
    <text evidence="1 6">Belongs to the sigma-70 factor family. ECF subfamily.</text>
</comment>
<dbReference type="GO" id="GO:0006352">
    <property type="term" value="P:DNA-templated transcription initiation"/>
    <property type="evidence" value="ECO:0007669"/>
    <property type="project" value="InterPro"/>
</dbReference>
<protein>
    <recommendedName>
        <fullName evidence="6">RNA polymerase sigma factor</fullName>
    </recommendedName>
</protein>
<dbReference type="Gene3D" id="1.10.1740.10">
    <property type="match status" value="1"/>
</dbReference>
<evidence type="ECO:0000256" key="2">
    <source>
        <dbReference type="ARBA" id="ARBA00023015"/>
    </source>
</evidence>
<keyword evidence="5 6" id="KW-0804">Transcription</keyword>
<dbReference type="SUPFAM" id="SSF88946">
    <property type="entry name" value="Sigma2 domain of RNA polymerase sigma factors"/>
    <property type="match status" value="1"/>
</dbReference>
<dbReference type="SUPFAM" id="SSF88659">
    <property type="entry name" value="Sigma3 and sigma4 domains of RNA polymerase sigma factors"/>
    <property type="match status" value="1"/>
</dbReference>